<reference evidence="1" key="2">
    <citation type="journal article" date="2007" name="Science">
        <title>Draft genome sequence of the sexually transmitted pathogen Trichomonas vaginalis.</title>
        <authorList>
            <person name="Carlton J.M."/>
            <person name="Hirt R.P."/>
            <person name="Silva J.C."/>
            <person name="Delcher A.L."/>
            <person name="Schatz M."/>
            <person name="Zhao Q."/>
            <person name="Wortman J.R."/>
            <person name="Bidwell S.L."/>
            <person name="Alsmark U.C.M."/>
            <person name="Besteiro S."/>
            <person name="Sicheritz-Ponten T."/>
            <person name="Noel C.J."/>
            <person name="Dacks J.B."/>
            <person name="Foster P.G."/>
            <person name="Simillion C."/>
            <person name="Van de Peer Y."/>
            <person name="Miranda-Saavedra D."/>
            <person name="Barton G.J."/>
            <person name="Westrop G.D."/>
            <person name="Mueller S."/>
            <person name="Dessi D."/>
            <person name="Fiori P.L."/>
            <person name="Ren Q."/>
            <person name="Paulsen I."/>
            <person name="Zhang H."/>
            <person name="Bastida-Corcuera F.D."/>
            <person name="Simoes-Barbosa A."/>
            <person name="Brown M.T."/>
            <person name="Hayes R.D."/>
            <person name="Mukherjee M."/>
            <person name="Okumura C.Y."/>
            <person name="Schneider R."/>
            <person name="Smith A.J."/>
            <person name="Vanacova S."/>
            <person name="Villalvazo M."/>
            <person name="Haas B.J."/>
            <person name="Pertea M."/>
            <person name="Feldblyum T.V."/>
            <person name="Utterback T.R."/>
            <person name="Shu C.L."/>
            <person name="Osoegawa K."/>
            <person name="de Jong P.J."/>
            <person name="Hrdy I."/>
            <person name="Horvathova L."/>
            <person name="Zubacova Z."/>
            <person name="Dolezal P."/>
            <person name="Malik S.B."/>
            <person name="Logsdon J.M. Jr."/>
            <person name="Henze K."/>
            <person name="Gupta A."/>
            <person name="Wang C.C."/>
            <person name="Dunne R.L."/>
            <person name="Upcroft J.A."/>
            <person name="Upcroft P."/>
            <person name="White O."/>
            <person name="Salzberg S.L."/>
            <person name="Tang P."/>
            <person name="Chiu C.-H."/>
            <person name="Lee Y.-S."/>
            <person name="Embley T.M."/>
            <person name="Coombs G.H."/>
            <person name="Mottram J.C."/>
            <person name="Tachezy J."/>
            <person name="Fraser-Liggett C.M."/>
            <person name="Johnson P.J."/>
        </authorList>
    </citation>
    <scope>NUCLEOTIDE SEQUENCE [LARGE SCALE GENOMIC DNA]</scope>
    <source>
        <strain evidence="1">G3</strain>
    </source>
</reference>
<proteinExistence type="predicted"/>
<protein>
    <submittedName>
        <fullName evidence="1">Uncharacterized protein</fullName>
    </submittedName>
</protein>
<dbReference type="SMR" id="A2G417"/>
<dbReference type="InParanoid" id="A2G417"/>
<dbReference type="AlphaFoldDB" id="A2G417"/>
<name>A2G417_TRIV3</name>
<sequence length="88" mass="10603">MLKIQQQPNTIYDKQLIQCVIVHAINFFIRQVEETAKEFLKNCNFQETIEHYGYYFSECDDTDDEEAYLLSLQKEEEEKEEDQIKISE</sequence>
<evidence type="ECO:0000313" key="2">
    <source>
        <dbReference type="Proteomes" id="UP000001542"/>
    </source>
</evidence>
<dbReference type="RefSeq" id="XP_001301030.1">
    <property type="nucleotide sequence ID" value="XM_001301029.1"/>
</dbReference>
<accession>A2G417</accession>
<organism evidence="1 2">
    <name type="scientific">Trichomonas vaginalis (strain ATCC PRA-98 / G3)</name>
    <dbReference type="NCBI Taxonomy" id="412133"/>
    <lineage>
        <taxon>Eukaryota</taxon>
        <taxon>Metamonada</taxon>
        <taxon>Parabasalia</taxon>
        <taxon>Trichomonadida</taxon>
        <taxon>Trichomonadidae</taxon>
        <taxon>Trichomonas</taxon>
    </lineage>
</organism>
<dbReference type="VEuPathDB" id="TrichDB:TVAG_062240"/>
<gene>
    <name evidence="1" type="ORF">TVAG_062240</name>
</gene>
<dbReference type="KEGG" id="tva:4745754"/>
<reference evidence="1" key="1">
    <citation type="submission" date="2006-10" db="EMBL/GenBank/DDBJ databases">
        <authorList>
            <person name="Amadeo P."/>
            <person name="Zhao Q."/>
            <person name="Wortman J."/>
            <person name="Fraser-Liggett C."/>
            <person name="Carlton J."/>
        </authorList>
    </citation>
    <scope>NUCLEOTIDE SEQUENCE</scope>
    <source>
        <strain evidence="1">G3</strain>
    </source>
</reference>
<keyword evidence="2" id="KW-1185">Reference proteome</keyword>
<evidence type="ECO:0000313" key="1">
    <source>
        <dbReference type="EMBL" id="EAX88100.1"/>
    </source>
</evidence>
<dbReference type="Proteomes" id="UP000001542">
    <property type="component" value="Unassembled WGS sequence"/>
</dbReference>
<dbReference type="EMBL" id="DS114355">
    <property type="protein sequence ID" value="EAX88100.1"/>
    <property type="molecule type" value="Genomic_DNA"/>
</dbReference>
<dbReference type="VEuPathDB" id="TrichDB:TVAGG3_0158970"/>